<name>A0A815V9P4_9BILA</name>
<organism evidence="1 2">
    <name type="scientific">Rotaria sordida</name>
    <dbReference type="NCBI Taxonomy" id="392033"/>
    <lineage>
        <taxon>Eukaryota</taxon>
        <taxon>Metazoa</taxon>
        <taxon>Spiralia</taxon>
        <taxon>Gnathifera</taxon>
        <taxon>Rotifera</taxon>
        <taxon>Eurotatoria</taxon>
        <taxon>Bdelloidea</taxon>
        <taxon>Philodinida</taxon>
        <taxon>Philodinidae</taxon>
        <taxon>Rotaria</taxon>
    </lineage>
</organism>
<feature type="non-terminal residue" evidence="1">
    <location>
        <position position="25"/>
    </location>
</feature>
<reference evidence="1" key="1">
    <citation type="submission" date="2021-02" db="EMBL/GenBank/DDBJ databases">
        <authorList>
            <person name="Nowell W R."/>
        </authorList>
    </citation>
    <scope>NUCLEOTIDE SEQUENCE</scope>
</reference>
<comment type="caution">
    <text evidence="1">The sequence shown here is derived from an EMBL/GenBank/DDBJ whole genome shotgun (WGS) entry which is preliminary data.</text>
</comment>
<proteinExistence type="predicted"/>
<accession>A0A815V9P4</accession>
<evidence type="ECO:0000313" key="2">
    <source>
        <dbReference type="Proteomes" id="UP000663882"/>
    </source>
</evidence>
<protein>
    <submittedName>
        <fullName evidence="1">Uncharacterized protein</fullName>
    </submittedName>
</protein>
<evidence type="ECO:0000313" key="1">
    <source>
        <dbReference type="EMBL" id="CAF1529639.1"/>
    </source>
</evidence>
<sequence length="25" mass="2829">MANNASCKVCDLKEKLCYDVEIEIP</sequence>
<gene>
    <name evidence="1" type="ORF">RFH988_LOCUS39464</name>
</gene>
<dbReference type="EMBL" id="CAJNOO010019285">
    <property type="protein sequence ID" value="CAF1529639.1"/>
    <property type="molecule type" value="Genomic_DNA"/>
</dbReference>
<dbReference type="AlphaFoldDB" id="A0A815V9P4"/>
<dbReference type="Proteomes" id="UP000663882">
    <property type="component" value="Unassembled WGS sequence"/>
</dbReference>